<evidence type="ECO:0000313" key="1">
    <source>
        <dbReference type="EMBL" id="GBL82474.1"/>
    </source>
</evidence>
<dbReference type="Proteomes" id="UP000499080">
    <property type="component" value="Unassembled WGS sequence"/>
</dbReference>
<reference evidence="1 2" key="1">
    <citation type="journal article" date="2019" name="Sci. Rep.">
        <title>Orb-weaving spider Araneus ventricosus genome elucidates the spidroin gene catalogue.</title>
        <authorList>
            <person name="Kono N."/>
            <person name="Nakamura H."/>
            <person name="Ohtoshi R."/>
            <person name="Moran D.A.P."/>
            <person name="Shinohara A."/>
            <person name="Yoshida Y."/>
            <person name="Fujiwara M."/>
            <person name="Mori M."/>
            <person name="Tomita M."/>
            <person name="Arakawa K."/>
        </authorList>
    </citation>
    <scope>NUCLEOTIDE SEQUENCE [LARGE SCALE GENOMIC DNA]</scope>
</reference>
<comment type="caution">
    <text evidence="1">The sequence shown here is derived from an EMBL/GenBank/DDBJ whole genome shotgun (WGS) entry which is preliminary data.</text>
</comment>
<gene>
    <name evidence="1" type="ORF">AVEN_252601_1</name>
</gene>
<dbReference type="AlphaFoldDB" id="A0A4Y2AU30"/>
<keyword evidence="2" id="KW-1185">Reference proteome</keyword>
<protein>
    <submittedName>
        <fullName evidence="1">Uncharacterized protein</fullName>
    </submittedName>
</protein>
<dbReference type="EMBL" id="BGPR01000028">
    <property type="protein sequence ID" value="GBL82474.1"/>
    <property type="molecule type" value="Genomic_DNA"/>
</dbReference>
<proteinExistence type="predicted"/>
<accession>A0A4Y2AU30</accession>
<evidence type="ECO:0000313" key="2">
    <source>
        <dbReference type="Proteomes" id="UP000499080"/>
    </source>
</evidence>
<sequence>MLRQERPEILQKETSEQFLWAVIDRECFMGTVRLVEFRPAINPQRRKWIAENCLREKGLRFFSPRRRGEISNMGMRRCSKQEVHSCFVERGKK</sequence>
<organism evidence="1 2">
    <name type="scientific">Araneus ventricosus</name>
    <name type="common">Orbweaver spider</name>
    <name type="synonym">Epeira ventricosa</name>
    <dbReference type="NCBI Taxonomy" id="182803"/>
    <lineage>
        <taxon>Eukaryota</taxon>
        <taxon>Metazoa</taxon>
        <taxon>Ecdysozoa</taxon>
        <taxon>Arthropoda</taxon>
        <taxon>Chelicerata</taxon>
        <taxon>Arachnida</taxon>
        <taxon>Araneae</taxon>
        <taxon>Araneomorphae</taxon>
        <taxon>Entelegynae</taxon>
        <taxon>Araneoidea</taxon>
        <taxon>Araneidae</taxon>
        <taxon>Araneus</taxon>
    </lineage>
</organism>
<name>A0A4Y2AU30_ARAVE</name>